<feature type="domain" description="Cyclin-like" evidence="7">
    <location>
        <begin position="106"/>
        <end position="194"/>
    </location>
</feature>
<dbReference type="Gene3D" id="1.10.472.10">
    <property type="entry name" value="Cyclin-like"/>
    <property type="match status" value="2"/>
</dbReference>
<evidence type="ECO:0000313" key="9">
    <source>
        <dbReference type="EMBL" id="GAY41519.1"/>
    </source>
</evidence>
<evidence type="ECO:0000256" key="6">
    <source>
        <dbReference type="SAM" id="MobiDB-lite"/>
    </source>
</evidence>
<feature type="domain" description="Cyclin C-terminal" evidence="8">
    <location>
        <begin position="203"/>
        <end position="334"/>
    </location>
</feature>
<dbReference type="SUPFAM" id="SSF47954">
    <property type="entry name" value="Cyclin-like"/>
    <property type="match status" value="2"/>
</dbReference>
<dbReference type="FunFam" id="1.10.472.10:FF:000034">
    <property type="entry name" value="D2/4-type cyclin"/>
    <property type="match status" value="1"/>
</dbReference>
<keyword evidence="4" id="KW-0131">Cell cycle</keyword>
<dbReference type="PANTHER" id="PTHR10177">
    <property type="entry name" value="CYCLINS"/>
    <property type="match status" value="1"/>
</dbReference>
<comment type="similarity">
    <text evidence="1">Belongs to the cyclin family. Cyclin D subfamily.</text>
</comment>
<evidence type="ECO:0000259" key="8">
    <source>
        <dbReference type="SMART" id="SM01332"/>
    </source>
</evidence>
<dbReference type="GO" id="GO:0051301">
    <property type="term" value="P:cell division"/>
    <property type="evidence" value="ECO:0007669"/>
    <property type="project" value="UniProtKB-KW"/>
</dbReference>
<organism evidence="9 10">
    <name type="scientific">Citrus unshiu</name>
    <name type="common">Satsuma mandarin</name>
    <name type="synonym">Citrus nobilis var. unshiu</name>
    <dbReference type="NCBI Taxonomy" id="55188"/>
    <lineage>
        <taxon>Eukaryota</taxon>
        <taxon>Viridiplantae</taxon>
        <taxon>Streptophyta</taxon>
        <taxon>Embryophyta</taxon>
        <taxon>Tracheophyta</taxon>
        <taxon>Spermatophyta</taxon>
        <taxon>Magnoliopsida</taxon>
        <taxon>eudicotyledons</taxon>
        <taxon>Gunneridae</taxon>
        <taxon>Pentapetalae</taxon>
        <taxon>rosids</taxon>
        <taxon>malvids</taxon>
        <taxon>Sapindales</taxon>
        <taxon>Rutaceae</taxon>
        <taxon>Aurantioideae</taxon>
        <taxon>Citrus</taxon>
    </lineage>
</organism>
<evidence type="ECO:0000256" key="4">
    <source>
        <dbReference type="ARBA" id="ARBA00023306"/>
    </source>
</evidence>
<evidence type="ECO:0000313" key="10">
    <source>
        <dbReference type="Proteomes" id="UP000236630"/>
    </source>
</evidence>
<accession>A0A2H5NMV4</accession>
<dbReference type="CDD" id="cd20543">
    <property type="entry name" value="CYCLIN_AtCycD-like_rpt1"/>
    <property type="match status" value="1"/>
</dbReference>
<dbReference type="InterPro" id="IPR039361">
    <property type="entry name" value="Cyclin"/>
</dbReference>
<dbReference type="Pfam" id="PF02984">
    <property type="entry name" value="Cyclin_C"/>
    <property type="match status" value="1"/>
</dbReference>
<evidence type="ECO:0000256" key="5">
    <source>
        <dbReference type="RuleBase" id="RU000383"/>
    </source>
</evidence>
<dbReference type="Pfam" id="PF00134">
    <property type="entry name" value="Cyclin_N"/>
    <property type="match status" value="1"/>
</dbReference>
<evidence type="ECO:0008006" key="11">
    <source>
        <dbReference type="Google" id="ProtNLM"/>
    </source>
</evidence>
<evidence type="ECO:0000256" key="1">
    <source>
        <dbReference type="ARBA" id="ARBA00009065"/>
    </source>
</evidence>
<dbReference type="Proteomes" id="UP000236630">
    <property type="component" value="Unassembled WGS sequence"/>
</dbReference>
<proteinExistence type="inferred from homology"/>
<dbReference type="InterPro" id="IPR013763">
    <property type="entry name" value="Cyclin-like_dom"/>
</dbReference>
<dbReference type="EMBL" id="BDQV01000014">
    <property type="protein sequence ID" value="GAY41519.1"/>
    <property type="molecule type" value="Genomic_DNA"/>
</dbReference>
<gene>
    <name evidence="9" type="ORF">CUMW_060100</name>
</gene>
<dbReference type="SMART" id="SM01332">
    <property type="entry name" value="Cyclin_C"/>
    <property type="match status" value="1"/>
</dbReference>
<dbReference type="SMART" id="SM00385">
    <property type="entry name" value="CYCLIN"/>
    <property type="match status" value="1"/>
</dbReference>
<dbReference type="InterPro" id="IPR036915">
    <property type="entry name" value="Cyclin-like_sf"/>
</dbReference>
<feature type="region of interest" description="Disordered" evidence="6">
    <location>
        <begin position="339"/>
        <end position="366"/>
    </location>
</feature>
<dbReference type="InterPro" id="IPR006671">
    <property type="entry name" value="Cyclin_N"/>
</dbReference>
<keyword evidence="2" id="KW-0132">Cell division</keyword>
<name>A0A2H5NMV4_CITUN</name>
<evidence type="ECO:0000256" key="3">
    <source>
        <dbReference type="ARBA" id="ARBA00023127"/>
    </source>
</evidence>
<protein>
    <recommendedName>
        <fullName evidence="11">Cyclin N-terminal domain-containing protein</fullName>
    </recommendedName>
</protein>
<feature type="compositionally biased region" description="Polar residues" evidence="6">
    <location>
        <begin position="339"/>
        <end position="350"/>
    </location>
</feature>
<dbReference type="AlphaFoldDB" id="A0A2H5NMV4"/>
<keyword evidence="3 5" id="KW-0195">Cyclin</keyword>
<evidence type="ECO:0000256" key="2">
    <source>
        <dbReference type="ARBA" id="ARBA00022618"/>
    </source>
</evidence>
<dbReference type="STRING" id="55188.A0A2H5NMV4"/>
<keyword evidence="10" id="KW-1185">Reference proteome</keyword>
<dbReference type="CDD" id="cd20544">
    <property type="entry name" value="CYCLIN_AtCycD-like_rpt2"/>
    <property type="match status" value="1"/>
</dbReference>
<sequence>MAPSFDYAVSSLLCAEEDSSVFDDINGSVVDEFENDATWHHGNNRTQHRSRRFDDGGDMLLSLPLQSDECLALLLEKECHHLPHNDYLKRLRTGDLDLAARQEAVDWIAKVHSHFGFGPLCSYLTINYLDRFLSAYELPKGKVWMMQLLAVACLSLAAKMEETEVPLCLDLQVGQSKFLFEAKTIQRMELLVLSTLKWRMQAITPFSFLDYFTRKITDDDDDHHQTPLRALFCRSIQIITSSIKGIDFLEFKPSEIAAAVAISVTGETKTVVDTEKAISLLTQHVKKERVLKCIKMMNDSLISGSVKSATSASLATSFPQSPIGVLDAACLSYKSDESTVGSCANSSHNTPDNKRRKLNTPYEVEL</sequence>
<dbReference type="FunFam" id="1.10.472.10:FF:000040">
    <property type="entry name" value="D6-type cyclin"/>
    <property type="match status" value="1"/>
</dbReference>
<dbReference type="InterPro" id="IPR004367">
    <property type="entry name" value="Cyclin_C-dom"/>
</dbReference>
<reference evidence="9 10" key="1">
    <citation type="journal article" date="2017" name="Front. Genet.">
        <title>Draft sequencing of the heterozygous diploid genome of Satsuma (Citrus unshiu Marc.) using a hybrid assembly approach.</title>
        <authorList>
            <person name="Shimizu T."/>
            <person name="Tanizawa Y."/>
            <person name="Mochizuki T."/>
            <person name="Nagasaki H."/>
            <person name="Yoshioka T."/>
            <person name="Toyoda A."/>
            <person name="Fujiyama A."/>
            <person name="Kaminuma E."/>
            <person name="Nakamura Y."/>
        </authorList>
    </citation>
    <scope>NUCLEOTIDE SEQUENCE [LARGE SCALE GENOMIC DNA]</scope>
    <source>
        <strain evidence="10">cv. Miyagawa wase</strain>
    </source>
</reference>
<comment type="caution">
    <text evidence="9">The sequence shown here is derived from an EMBL/GenBank/DDBJ whole genome shotgun (WGS) entry which is preliminary data.</text>
</comment>
<evidence type="ECO:0000259" key="7">
    <source>
        <dbReference type="SMART" id="SM00385"/>
    </source>
</evidence>